<dbReference type="InterPro" id="IPR027417">
    <property type="entry name" value="P-loop_NTPase"/>
</dbReference>
<dbReference type="GO" id="GO:0003824">
    <property type="term" value="F:catalytic activity"/>
    <property type="evidence" value="ECO:0007669"/>
    <property type="project" value="InterPro"/>
</dbReference>
<feature type="repeat" description="ANK" evidence="2">
    <location>
        <begin position="1130"/>
        <end position="1155"/>
    </location>
</feature>
<dbReference type="SMART" id="SM00248">
    <property type="entry name" value="ANK"/>
    <property type="match status" value="10"/>
</dbReference>
<dbReference type="Gene3D" id="3.40.50.300">
    <property type="entry name" value="P-loop containing nucleotide triphosphate hydrolases"/>
    <property type="match status" value="1"/>
</dbReference>
<accession>A0AAV9WDZ7</accession>
<dbReference type="InterPro" id="IPR002110">
    <property type="entry name" value="Ankyrin_rpt"/>
</dbReference>
<keyword evidence="2" id="KW-0040">ANK repeat</keyword>
<dbReference type="PANTHER" id="PTHR46082">
    <property type="entry name" value="ATP/GTP-BINDING PROTEIN-RELATED"/>
    <property type="match status" value="1"/>
</dbReference>
<proteinExistence type="predicted"/>
<keyword evidence="5" id="KW-1185">Reference proteome</keyword>
<feature type="repeat" description="ANK" evidence="2">
    <location>
        <begin position="1095"/>
        <end position="1129"/>
    </location>
</feature>
<dbReference type="PROSITE" id="PS50297">
    <property type="entry name" value="ANK_REP_REGION"/>
    <property type="match status" value="6"/>
</dbReference>
<dbReference type="PROSITE" id="PS50088">
    <property type="entry name" value="ANK_REPEAT"/>
    <property type="match status" value="7"/>
</dbReference>
<dbReference type="PANTHER" id="PTHR46082:SF11">
    <property type="entry name" value="AAA+ ATPASE DOMAIN-CONTAINING PROTEIN-RELATED"/>
    <property type="match status" value="1"/>
</dbReference>
<feature type="repeat" description="ANK" evidence="2">
    <location>
        <begin position="922"/>
        <end position="946"/>
    </location>
</feature>
<dbReference type="InterPro" id="IPR053137">
    <property type="entry name" value="NLR-like"/>
</dbReference>
<protein>
    <recommendedName>
        <fullName evidence="3">NACHT domain-containing protein</fullName>
    </recommendedName>
</protein>
<reference evidence="4 5" key="1">
    <citation type="submission" date="2023-08" db="EMBL/GenBank/DDBJ databases">
        <authorList>
            <person name="Palmer J.M."/>
        </authorList>
    </citation>
    <scope>NUCLEOTIDE SEQUENCE [LARGE SCALE GENOMIC DNA]</scope>
    <source>
        <strain evidence="4 5">TWF481</strain>
    </source>
</reference>
<evidence type="ECO:0000313" key="5">
    <source>
        <dbReference type="Proteomes" id="UP001370758"/>
    </source>
</evidence>
<dbReference type="PROSITE" id="PS50837">
    <property type="entry name" value="NACHT"/>
    <property type="match status" value="1"/>
</dbReference>
<dbReference type="SUPFAM" id="SSF48403">
    <property type="entry name" value="Ankyrin repeat"/>
    <property type="match status" value="1"/>
</dbReference>
<dbReference type="Pfam" id="PF12796">
    <property type="entry name" value="Ank_2"/>
    <property type="match status" value="3"/>
</dbReference>
<gene>
    <name evidence="4" type="ORF">TWF481_008794</name>
</gene>
<evidence type="ECO:0000313" key="4">
    <source>
        <dbReference type="EMBL" id="KAK6503788.1"/>
    </source>
</evidence>
<evidence type="ECO:0000256" key="2">
    <source>
        <dbReference type="PROSITE-ProRule" id="PRU00023"/>
    </source>
</evidence>
<feature type="repeat" description="ANK" evidence="2">
    <location>
        <begin position="1163"/>
        <end position="1195"/>
    </location>
</feature>
<dbReference type="Gene3D" id="3.40.50.1580">
    <property type="entry name" value="Nucleoside phosphorylase domain"/>
    <property type="match status" value="1"/>
</dbReference>
<keyword evidence="1" id="KW-0677">Repeat</keyword>
<dbReference type="Proteomes" id="UP001370758">
    <property type="component" value="Unassembled WGS sequence"/>
</dbReference>
<dbReference type="InterPro" id="IPR035994">
    <property type="entry name" value="Nucleoside_phosphorylase_sf"/>
</dbReference>
<feature type="domain" description="NACHT" evidence="3">
    <location>
        <begin position="417"/>
        <end position="566"/>
    </location>
</feature>
<feature type="repeat" description="ANK" evidence="2">
    <location>
        <begin position="1263"/>
        <end position="1295"/>
    </location>
</feature>
<dbReference type="Pfam" id="PF24883">
    <property type="entry name" value="NPHP3_N"/>
    <property type="match status" value="1"/>
</dbReference>
<feature type="repeat" description="ANK" evidence="2">
    <location>
        <begin position="1038"/>
        <end position="1070"/>
    </location>
</feature>
<dbReference type="InterPro" id="IPR056884">
    <property type="entry name" value="NPHP3-like_N"/>
</dbReference>
<evidence type="ECO:0000256" key="1">
    <source>
        <dbReference type="ARBA" id="ARBA00022737"/>
    </source>
</evidence>
<dbReference type="EMBL" id="JAVHJL010000005">
    <property type="protein sequence ID" value="KAK6503788.1"/>
    <property type="molecule type" value="Genomic_DNA"/>
</dbReference>
<dbReference type="InterPro" id="IPR036770">
    <property type="entry name" value="Ankyrin_rpt-contain_sf"/>
</dbReference>
<organism evidence="4 5">
    <name type="scientific">Arthrobotrys musiformis</name>
    <dbReference type="NCBI Taxonomy" id="47236"/>
    <lineage>
        <taxon>Eukaryota</taxon>
        <taxon>Fungi</taxon>
        <taxon>Dikarya</taxon>
        <taxon>Ascomycota</taxon>
        <taxon>Pezizomycotina</taxon>
        <taxon>Orbiliomycetes</taxon>
        <taxon>Orbiliales</taxon>
        <taxon>Orbiliaceae</taxon>
        <taxon>Arthrobotrys</taxon>
    </lineage>
</organism>
<name>A0AAV9WDZ7_9PEZI</name>
<dbReference type="GO" id="GO:0009116">
    <property type="term" value="P:nucleoside metabolic process"/>
    <property type="evidence" value="ECO:0007669"/>
    <property type="project" value="InterPro"/>
</dbReference>
<sequence>MSARTTLESPDLYTIGWIAALPIERASATALLDERHDEPNGFSQNQRDTNSYTWGRMGKHNIVIASLPAGLYGTTSAATTALNLLSSLPDIRIGLLVGIGGGIARPEDDYDIRLGDVVVGQPEGSTGGVVQYDLRKGTPRGGYERKDFLNMPPSVLLNALSNLQSEHYRLESRIPQMLKEMWRSNPKMKSPKPGRGFYHQGAENDRLFRSSSIHNKGRDCRSCDNDQEIKREVRGSTDPEIHYGIIASGNTLVKDAATRDDILERVGEQCLCVEMEAAGLMNYFPCLVIRGICDYADSHKNDRWQCYASATAAAFGKELLEYIPVKGLQETRRAVEILESIEEKVQGIHSTTKDTNTTVHDVLHTVRSDRDHKILDWLSSLTSQEKQTDVLSQHQSGTGQHLLSSKMFRDWLDGNHRILWCVGSPGTGKTVLASIVIDAISNREISASQESKAGIAFLYCTYAERNIQTIERLVGSIVRQLIVQLQCIDIPLSVLELYNQHKRSKTHPSTNELSKELCSLVFRFPKVYIIVDALDECDDTNKTRSLLLSQLQRLAPHVQLFFTSRPLENIQLDAIQFKVTAQEDDMRKYLSAMIKDEPLLTKFCADYEGLEDEILKRIVKKANGLFLLAKLHFKSVAEELRAMTVMRALVTLPEGLTETYNDALRRIQDGQPKRRSQLAMKVLMLLSYALRPLELCEVQHALLAMEMEEGEHRLGLRPEDGTGINPNDLYDKELLFTVCVGIVTLEDETSMVRFIHETAERYFERMRIKLFPDAQTKLAAACIRYLSFPEFRVRSCQTAKEFLAYIYGQGAKFYAYAARSWGHYARNAPTLTKRIIDFLESQEDMEGARQVLFIMIFSEVHAIAIGKGGTVYGNIISSILLEIDERAPSRLTGLHLAALLGLTKVVEGLLEDLNDPDPKDIRGLTPLWLAAYSGHADTVKTLTDTGKADPGVCSPSRQVGLGLTPFFHATAQGHQAVCEVMLNTGKVDPNQKHPARFSIDTPRKCFRTSLAIASEKGDAAIVEILLKNGADSDLGDGDGRVPILLAAQNGHADVVKLLVKGKCNINAQDQYDGARRFKFGSFWFDDQKPRLEGRDGLSVIHWAATAEGDQVGIVKCLFDNGADILRASQWGANALSLAVIRGHTEIVKFLIDRGAADLEARMGKWTVLHIAAAHRNAEMIQILLDNGVKVNAKADDGMTPLSMAVIGRERYSSICSYSEDLPGRDWVKELLASTDDTENPGRTLNVINLLHRYDAELDAKDVHGLTAFYYATECGATNIAQHLLELGANAHASDLVAPATPDPDDLEACYDLLIAQSARNMENAKKLLRILEHEQHYM</sequence>
<dbReference type="SUPFAM" id="SSF52540">
    <property type="entry name" value="P-loop containing nucleoside triphosphate hydrolases"/>
    <property type="match status" value="1"/>
</dbReference>
<comment type="caution">
    <text evidence="4">The sequence shown here is derived from an EMBL/GenBank/DDBJ whole genome shotgun (WGS) entry which is preliminary data.</text>
</comment>
<dbReference type="SUPFAM" id="SSF53167">
    <property type="entry name" value="Purine and uridine phosphorylases"/>
    <property type="match status" value="1"/>
</dbReference>
<feature type="repeat" description="ANK" evidence="2">
    <location>
        <begin position="1005"/>
        <end position="1037"/>
    </location>
</feature>
<dbReference type="InterPro" id="IPR007111">
    <property type="entry name" value="NACHT_NTPase"/>
</dbReference>
<dbReference type="Gene3D" id="1.25.40.20">
    <property type="entry name" value="Ankyrin repeat-containing domain"/>
    <property type="match status" value="3"/>
</dbReference>
<evidence type="ECO:0000259" key="3">
    <source>
        <dbReference type="PROSITE" id="PS50837"/>
    </source>
</evidence>